<evidence type="ECO:0000313" key="3">
    <source>
        <dbReference type="EMBL" id="NBG88881.1"/>
    </source>
</evidence>
<protein>
    <submittedName>
        <fullName evidence="3">ISL3 family transposase</fullName>
    </submittedName>
</protein>
<feature type="domain" description="Transposase IS204/IS1001/IS1096/IS1165 zinc-finger" evidence="2">
    <location>
        <begin position="46"/>
        <end position="95"/>
    </location>
</feature>
<dbReference type="NCBIfam" id="NF033550">
    <property type="entry name" value="transpos_ISL3"/>
    <property type="match status" value="1"/>
</dbReference>
<dbReference type="Pfam" id="PF01610">
    <property type="entry name" value="DDE_Tnp_ISL3"/>
    <property type="match status" value="1"/>
</dbReference>
<dbReference type="PANTHER" id="PTHR33498">
    <property type="entry name" value="TRANSPOSASE FOR INSERTION SEQUENCE ELEMENT IS1557"/>
    <property type="match status" value="1"/>
</dbReference>
<dbReference type="AlphaFoldDB" id="A0AA43XM39"/>
<evidence type="ECO:0000313" key="4">
    <source>
        <dbReference type="Proteomes" id="UP000449710"/>
    </source>
</evidence>
<accession>A0AA43XM39</accession>
<dbReference type="InterPro" id="IPR029261">
    <property type="entry name" value="Transposase_Znf"/>
</dbReference>
<evidence type="ECO:0000259" key="2">
    <source>
        <dbReference type="Pfam" id="PF14690"/>
    </source>
</evidence>
<reference evidence="3 4" key="1">
    <citation type="submission" date="2019-04" db="EMBL/GenBank/DDBJ databases">
        <title>Isachenkonia alkalipeptolytica gen. nov. sp. nov. a new anaerobic, alkiliphilic organothrophic bacterium capable to reduce synthesized ferrihydrite isolated from a soda lake.</title>
        <authorList>
            <person name="Toshchakov S.V."/>
            <person name="Zavarzina D.G."/>
            <person name="Zhilina T.N."/>
            <person name="Kostrikina N.A."/>
            <person name="Kublanov I.V."/>
        </authorList>
    </citation>
    <scope>NUCLEOTIDE SEQUENCE [LARGE SCALE GENOMIC DNA]</scope>
    <source>
        <strain evidence="3 4">Z-1701</strain>
    </source>
</reference>
<dbReference type="PANTHER" id="PTHR33498:SF1">
    <property type="entry name" value="TRANSPOSASE FOR INSERTION SEQUENCE ELEMENT IS1557"/>
    <property type="match status" value="1"/>
</dbReference>
<gene>
    <name evidence="3" type="ORF">ISALK_10250</name>
</gene>
<dbReference type="EMBL" id="SUMG01000013">
    <property type="protein sequence ID" value="NBG88881.1"/>
    <property type="molecule type" value="Genomic_DNA"/>
</dbReference>
<dbReference type="Pfam" id="PF14690">
    <property type="entry name" value="Zn_ribbon_ISL3"/>
    <property type="match status" value="1"/>
</dbReference>
<dbReference type="RefSeq" id="WP_160721974.1">
    <property type="nucleotide sequence ID" value="NZ_SUMG01000013.1"/>
</dbReference>
<organism evidence="3 4">
    <name type="scientific">Isachenkonia alkalipeptolytica</name>
    <dbReference type="NCBI Taxonomy" id="2565777"/>
    <lineage>
        <taxon>Bacteria</taxon>
        <taxon>Bacillati</taxon>
        <taxon>Bacillota</taxon>
        <taxon>Clostridia</taxon>
        <taxon>Eubacteriales</taxon>
        <taxon>Clostridiaceae</taxon>
        <taxon>Isachenkonia</taxon>
    </lineage>
</organism>
<dbReference type="InterPro" id="IPR002560">
    <property type="entry name" value="Transposase_DDE"/>
</dbReference>
<evidence type="ECO:0000259" key="1">
    <source>
        <dbReference type="Pfam" id="PF01610"/>
    </source>
</evidence>
<dbReference type="Proteomes" id="UP000449710">
    <property type="component" value="Unassembled WGS sequence"/>
</dbReference>
<name>A0AA43XM39_9CLOT</name>
<feature type="domain" description="Transposase IS204/IS1001/IS1096/IS1165 DDE" evidence="1">
    <location>
        <begin position="166"/>
        <end position="413"/>
    </location>
</feature>
<keyword evidence="4" id="KW-1185">Reference proteome</keyword>
<dbReference type="InterPro" id="IPR047951">
    <property type="entry name" value="Transpos_ISL3"/>
</dbReference>
<proteinExistence type="predicted"/>
<sequence length="425" mass="49785">MSHQYDFITDLLDLKDPNIKFFDDFYSEEVIDGVQNKIFQGTLTYQPHACYQCGTLFDEQITKHGFKVSTIKLVHISGLPSYLRLKKQRYSCKHCESTFTLTTRVVDKHCHISRNIKLSIALKAKDKVSEKDIAKEHNVSHSTVNRLVNSFYKHHKPSYHHLPKHLCFDEFKSVKSAAGAMSFIFCDGDNGKIVDILEDRRLPALINYFLKYKKSARNNVETIVIDMYSPYISLIKKLFPRAKIVIDKFHIVQLFNRSFNQTRVQVMNASKKDYNKFKKYWKLLLMDPAKLTDQTFRYCRSFKKPMRPMDIVDALLDLSPELKASYELYHGVRIAMKNQDFHQLQLICQKYKSTVSSYMKTSIKTLEKYADYVQNTLEYSYTNGILEGLNNKIKVIKRIAFGYRCFFHLKNRIMITQNLANLKTA</sequence>
<comment type="caution">
    <text evidence="3">The sequence shown here is derived from an EMBL/GenBank/DDBJ whole genome shotgun (WGS) entry which is preliminary data.</text>
</comment>